<evidence type="ECO:0000256" key="1">
    <source>
        <dbReference type="SAM" id="Phobius"/>
    </source>
</evidence>
<reference evidence="2 3" key="1">
    <citation type="journal article" date="2014" name="Int. J. Syst. Evol. Microbiol.">
        <title>Complete genome sequence of Corynebacterium casei LMG S-19264T (=DSM 44701T), isolated from a smear-ripened cheese.</title>
        <authorList>
            <consortium name="US DOE Joint Genome Institute (JGI-PGF)"/>
            <person name="Walter F."/>
            <person name="Albersmeier A."/>
            <person name="Kalinowski J."/>
            <person name="Ruckert C."/>
        </authorList>
    </citation>
    <scope>NUCLEOTIDE SEQUENCE [LARGE SCALE GENOMIC DNA]</scope>
    <source>
        <strain evidence="2 3">CGMCC 1.12925</strain>
    </source>
</reference>
<feature type="transmembrane region" description="Helical" evidence="1">
    <location>
        <begin position="71"/>
        <end position="90"/>
    </location>
</feature>
<keyword evidence="1" id="KW-1133">Transmembrane helix</keyword>
<gene>
    <name evidence="2" type="ORF">GCM10010831_11170</name>
</gene>
<dbReference type="Proteomes" id="UP000599688">
    <property type="component" value="Unassembled WGS sequence"/>
</dbReference>
<dbReference type="EMBL" id="BMGL01000006">
    <property type="protein sequence ID" value="GGE11511.1"/>
    <property type="molecule type" value="Genomic_DNA"/>
</dbReference>
<feature type="transmembrane region" description="Helical" evidence="1">
    <location>
        <begin position="128"/>
        <end position="148"/>
    </location>
</feature>
<organism evidence="2 3">
    <name type="scientific">Psychroflexus salis</name>
    <dbReference type="NCBI Taxonomy" id="1526574"/>
    <lineage>
        <taxon>Bacteria</taxon>
        <taxon>Pseudomonadati</taxon>
        <taxon>Bacteroidota</taxon>
        <taxon>Flavobacteriia</taxon>
        <taxon>Flavobacteriales</taxon>
        <taxon>Flavobacteriaceae</taxon>
        <taxon>Psychroflexus</taxon>
    </lineage>
</organism>
<keyword evidence="3" id="KW-1185">Reference proteome</keyword>
<sequence length="161" mass="19073">MQATFFTKNDPTKIWLNFKDKLDLSNVILTKKMKLTLQIAAIYNLLWGAWVVLFPTHFFELVGMEIPNQLLIWQGMGMVIGVYGLGYWWASYSPLQHWPIVAVGFLGKIFGPIGFVMNYVQDLVPFEFFYTLITNDFIWWIPFGYILWKVHTEYHWKLKHD</sequence>
<evidence type="ECO:0000313" key="3">
    <source>
        <dbReference type="Proteomes" id="UP000599688"/>
    </source>
</evidence>
<feature type="transmembrane region" description="Helical" evidence="1">
    <location>
        <begin position="97"/>
        <end position="116"/>
    </location>
</feature>
<feature type="transmembrane region" description="Helical" evidence="1">
    <location>
        <begin position="41"/>
        <end position="59"/>
    </location>
</feature>
<evidence type="ECO:0008006" key="4">
    <source>
        <dbReference type="Google" id="ProtNLM"/>
    </source>
</evidence>
<keyword evidence="1" id="KW-0812">Transmembrane</keyword>
<keyword evidence="1" id="KW-0472">Membrane</keyword>
<accession>A0A917E8M6</accession>
<protein>
    <recommendedName>
        <fullName evidence="4">Alkyl hydroperoxide reductase</fullName>
    </recommendedName>
</protein>
<dbReference type="AlphaFoldDB" id="A0A917E8M6"/>
<dbReference type="RefSeq" id="WP_229737190.1">
    <property type="nucleotide sequence ID" value="NZ_BMGL01000006.1"/>
</dbReference>
<name>A0A917E8M6_9FLAO</name>
<proteinExistence type="predicted"/>
<comment type="caution">
    <text evidence="2">The sequence shown here is derived from an EMBL/GenBank/DDBJ whole genome shotgun (WGS) entry which is preliminary data.</text>
</comment>
<evidence type="ECO:0000313" key="2">
    <source>
        <dbReference type="EMBL" id="GGE11511.1"/>
    </source>
</evidence>